<proteinExistence type="predicted"/>
<dbReference type="EMBL" id="CP036279">
    <property type="protein sequence ID" value="QDU62606.1"/>
    <property type="molecule type" value="Genomic_DNA"/>
</dbReference>
<reference evidence="2 3" key="1">
    <citation type="submission" date="2019-02" db="EMBL/GenBank/DDBJ databases">
        <title>Deep-cultivation of Planctomycetes and their phenomic and genomic characterization uncovers novel biology.</title>
        <authorList>
            <person name="Wiegand S."/>
            <person name="Jogler M."/>
            <person name="Boedeker C."/>
            <person name="Pinto D."/>
            <person name="Vollmers J."/>
            <person name="Rivas-Marin E."/>
            <person name="Kohn T."/>
            <person name="Peeters S.H."/>
            <person name="Heuer A."/>
            <person name="Rast P."/>
            <person name="Oberbeckmann S."/>
            <person name="Bunk B."/>
            <person name="Jeske O."/>
            <person name="Meyerdierks A."/>
            <person name="Storesund J.E."/>
            <person name="Kallscheuer N."/>
            <person name="Luecker S."/>
            <person name="Lage O.M."/>
            <person name="Pohl T."/>
            <person name="Merkel B.J."/>
            <person name="Hornburger P."/>
            <person name="Mueller R.-W."/>
            <person name="Bruemmer F."/>
            <person name="Labrenz M."/>
            <person name="Spormann A.M."/>
            <person name="Op den Camp H."/>
            <person name="Overmann J."/>
            <person name="Amann R."/>
            <person name="Jetten M.S.M."/>
            <person name="Mascher T."/>
            <person name="Medema M.H."/>
            <person name="Devos D.P."/>
            <person name="Kaster A.-K."/>
            <person name="Ovreas L."/>
            <person name="Rohde M."/>
            <person name="Galperin M.Y."/>
            <person name="Jogler C."/>
        </authorList>
    </citation>
    <scope>NUCLEOTIDE SEQUENCE [LARGE SCALE GENOMIC DNA]</scope>
    <source>
        <strain evidence="2 3">Pan216</strain>
    </source>
</reference>
<protein>
    <recommendedName>
        <fullName evidence="1">Nif11 domain-containing protein</fullName>
    </recommendedName>
</protein>
<evidence type="ECO:0000259" key="1">
    <source>
        <dbReference type="Pfam" id="PF07862"/>
    </source>
</evidence>
<sequence length="107" mass="11847">MSIDQVAAFLRRVREEDGLRSRYDSIPPDAEDLPNQIARLAAEEGYSFTPDAYVSFLRTQATAQRDHALPSSNEIDAMLTADYIDEVKAEIEAQRQAGNLEDDGAAT</sequence>
<gene>
    <name evidence="2" type="ORF">Pan216_34730</name>
</gene>
<evidence type="ECO:0000313" key="3">
    <source>
        <dbReference type="Proteomes" id="UP000317093"/>
    </source>
</evidence>
<dbReference type="KEGG" id="knv:Pan216_34730"/>
<name>A0A518B6L3_9BACT</name>
<dbReference type="RefSeq" id="WP_419192621.1">
    <property type="nucleotide sequence ID" value="NZ_CP036279.1"/>
</dbReference>
<dbReference type="Proteomes" id="UP000317093">
    <property type="component" value="Chromosome"/>
</dbReference>
<dbReference type="Pfam" id="PF07862">
    <property type="entry name" value="Nif11"/>
    <property type="match status" value="1"/>
</dbReference>
<organism evidence="2 3">
    <name type="scientific">Kolteria novifilia</name>
    <dbReference type="NCBI Taxonomy" id="2527975"/>
    <lineage>
        <taxon>Bacteria</taxon>
        <taxon>Pseudomonadati</taxon>
        <taxon>Planctomycetota</taxon>
        <taxon>Planctomycetia</taxon>
        <taxon>Kolteriales</taxon>
        <taxon>Kolteriaceae</taxon>
        <taxon>Kolteria</taxon>
    </lineage>
</organism>
<feature type="domain" description="Nif11" evidence="1">
    <location>
        <begin position="1"/>
        <end position="51"/>
    </location>
</feature>
<dbReference type="InterPro" id="IPR012903">
    <property type="entry name" value="Nif11"/>
</dbReference>
<dbReference type="AlphaFoldDB" id="A0A518B6L3"/>
<evidence type="ECO:0000313" key="2">
    <source>
        <dbReference type="EMBL" id="QDU62606.1"/>
    </source>
</evidence>
<keyword evidence="3" id="KW-1185">Reference proteome</keyword>
<accession>A0A518B6L3</accession>